<dbReference type="PROSITE" id="PS51421">
    <property type="entry name" value="RAS"/>
    <property type="match status" value="1"/>
</dbReference>
<organism evidence="5 6">
    <name type="scientific">Potamilus streckersoni</name>
    <dbReference type="NCBI Taxonomy" id="2493646"/>
    <lineage>
        <taxon>Eukaryota</taxon>
        <taxon>Metazoa</taxon>
        <taxon>Spiralia</taxon>
        <taxon>Lophotrochozoa</taxon>
        <taxon>Mollusca</taxon>
        <taxon>Bivalvia</taxon>
        <taxon>Autobranchia</taxon>
        <taxon>Heteroconchia</taxon>
        <taxon>Palaeoheterodonta</taxon>
        <taxon>Unionida</taxon>
        <taxon>Unionoidea</taxon>
        <taxon>Unionidae</taxon>
        <taxon>Ambleminae</taxon>
        <taxon>Lampsilini</taxon>
        <taxon>Potamilus</taxon>
    </lineage>
</organism>
<dbReference type="GO" id="GO:0016020">
    <property type="term" value="C:membrane"/>
    <property type="evidence" value="ECO:0007669"/>
    <property type="project" value="UniProtKB-SubCell"/>
</dbReference>
<dbReference type="EMBL" id="JAEAOA010000845">
    <property type="protein sequence ID" value="KAK3591624.1"/>
    <property type="molecule type" value="Genomic_DNA"/>
</dbReference>
<dbReference type="PRINTS" id="PR00449">
    <property type="entry name" value="RASTRNSFRMNG"/>
</dbReference>
<protein>
    <submittedName>
        <fullName evidence="5">Uncharacterized protein</fullName>
    </submittedName>
</protein>
<proteinExistence type="predicted"/>
<keyword evidence="4" id="KW-0472">Membrane</keyword>
<dbReference type="NCBIfam" id="TIGR00231">
    <property type="entry name" value="small_GTP"/>
    <property type="match status" value="1"/>
</dbReference>
<dbReference type="Pfam" id="PF00071">
    <property type="entry name" value="Ras"/>
    <property type="match status" value="1"/>
</dbReference>
<dbReference type="GO" id="GO:0007264">
    <property type="term" value="P:small GTPase-mediated signal transduction"/>
    <property type="evidence" value="ECO:0007669"/>
    <property type="project" value="InterPro"/>
</dbReference>
<dbReference type="PROSITE" id="PS51420">
    <property type="entry name" value="RHO"/>
    <property type="match status" value="1"/>
</dbReference>
<accession>A0AAE0SGQ5</accession>
<dbReference type="PROSITE" id="PS51419">
    <property type="entry name" value="RAB"/>
    <property type="match status" value="1"/>
</dbReference>
<evidence type="ECO:0000313" key="6">
    <source>
        <dbReference type="Proteomes" id="UP001195483"/>
    </source>
</evidence>
<dbReference type="GO" id="GO:0003924">
    <property type="term" value="F:GTPase activity"/>
    <property type="evidence" value="ECO:0007669"/>
    <property type="project" value="InterPro"/>
</dbReference>
<comment type="subcellular location">
    <subcellularLocation>
        <location evidence="1">Membrane</location>
    </subcellularLocation>
</comment>
<dbReference type="SUPFAM" id="SSF52540">
    <property type="entry name" value="P-loop containing nucleoside triphosphate hydrolases"/>
    <property type="match status" value="1"/>
</dbReference>
<keyword evidence="2" id="KW-0547">Nucleotide-binding</keyword>
<evidence type="ECO:0000313" key="5">
    <source>
        <dbReference type="EMBL" id="KAK3591624.1"/>
    </source>
</evidence>
<dbReference type="AlphaFoldDB" id="A0AAE0SGQ5"/>
<keyword evidence="6" id="KW-1185">Reference proteome</keyword>
<reference evidence="5" key="3">
    <citation type="submission" date="2023-05" db="EMBL/GenBank/DDBJ databases">
        <authorList>
            <person name="Smith C.H."/>
        </authorList>
    </citation>
    <scope>NUCLEOTIDE SEQUENCE</scope>
    <source>
        <strain evidence="5">CHS0354</strain>
        <tissue evidence="5">Mantle</tissue>
    </source>
</reference>
<dbReference type="SMART" id="SM00174">
    <property type="entry name" value="RHO"/>
    <property type="match status" value="1"/>
</dbReference>
<dbReference type="PANTHER" id="PTHR24072">
    <property type="entry name" value="RHO FAMILY GTPASE"/>
    <property type="match status" value="1"/>
</dbReference>
<evidence type="ECO:0000256" key="4">
    <source>
        <dbReference type="ARBA" id="ARBA00023136"/>
    </source>
</evidence>
<reference evidence="5" key="1">
    <citation type="journal article" date="2021" name="Genome Biol. Evol.">
        <title>A High-Quality Reference Genome for a Parasitic Bivalve with Doubly Uniparental Inheritance (Bivalvia: Unionida).</title>
        <authorList>
            <person name="Smith C.H."/>
        </authorList>
    </citation>
    <scope>NUCLEOTIDE SEQUENCE</scope>
    <source>
        <strain evidence="5">CHS0354</strain>
    </source>
</reference>
<reference evidence="5" key="2">
    <citation type="journal article" date="2021" name="Genome Biol. Evol.">
        <title>Developing a high-quality reference genome for a parasitic bivalve with doubly uniparental inheritance (Bivalvia: Unionida).</title>
        <authorList>
            <person name="Smith C.H."/>
        </authorList>
    </citation>
    <scope>NUCLEOTIDE SEQUENCE</scope>
    <source>
        <strain evidence="5">CHS0354</strain>
        <tissue evidence="5">Mantle</tissue>
    </source>
</reference>
<name>A0AAE0SGQ5_9BIVA</name>
<dbReference type="FunFam" id="3.40.50.300:FF:002060">
    <property type="entry name" value="Rho family GTPase"/>
    <property type="match status" value="1"/>
</dbReference>
<dbReference type="InterPro" id="IPR003578">
    <property type="entry name" value="Small_GTPase_Rho"/>
</dbReference>
<gene>
    <name evidence="5" type="ORF">CHS0354_013808</name>
</gene>
<evidence type="ECO:0000256" key="3">
    <source>
        <dbReference type="ARBA" id="ARBA00023134"/>
    </source>
</evidence>
<dbReference type="SMART" id="SM00173">
    <property type="entry name" value="RAS"/>
    <property type="match status" value="1"/>
</dbReference>
<evidence type="ECO:0000256" key="2">
    <source>
        <dbReference type="ARBA" id="ARBA00022741"/>
    </source>
</evidence>
<dbReference type="SMART" id="SM00175">
    <property type="entry name" value="RAB"/>
    <property type="match status" value="1"/>
</dbReference>
<evidence type="ECO:0000256" key="1">
    <source>
        <dbReference type="ARBA" id="ARBA00004370"/>
    </source>
</evidence>
<dbReference type="InterPro" id="IPR027417">
    <property type="entry name" value="P-loop_NTPase"/>
</dbReference>
<dbReference type="GO" id="GO:0005525">
    <property type="term" value="F:GTP binding"/>
    <property type="evidence" value="ECO:0007669"/>
    <property type="project" value="UniProtKB-KW"/>
</dbReference>
<dbReference type="CDD" id="cd00157">
    <property type="entry name" value="Rho"/>
    <property type="match status" value="1"/>
</dbReference>
<dbReference type="InterPro" id="IPR005225">
    <property type="entry name" value="Small_GTP-bd"/>
</dbReference>
<keyword evidence="3" id="KW-0342">GTP-binding</keyword>
<dbReference type="Gene3D" id="3.40.50.300">
    <property type="entry name" value="P-loop containing nucleotide triphosphate hydrolases"/>
    <property type="match status" value="1"/>
</dbReference>
<dbReference type="Proteomes" id="UP001195483">
    <property type="component" value="Unassembled WGS sequence"/>
</dbReference>
<sequence length="248" mass="27887">MTFNIQIHACCGILTQARFNLRSLLLTKMMSEEVEKSTGPGDKPIKVTLVGDSGVGKTCILMTLLNNKFPDEEAPSHENCSTLKAGRDGSFEVPYNMNISGTEVTLGLTDTIGTDTYRRFREIFSVNTDIFLVCFSVTDPETLENVKNNWLTEIKLLTRKAPFILVGTKSDLRDDEEHLRENKKTPISIQQGIKMGKTFGAKAYVECSSFSNIGIQELFETVVMVLYPELFQKNDEETKKDKRFCTIS</sequence>
<comment type="caution">
    <text evidence="5">The sequence shown here is derived from an EMBL/GenBank/DDBJ whole genome shotgun (WGS) entry which is preliminary data.</text>
</comment>
<dbReference type="InterPro" id="IPR001806">
    <property type="entry name" value="Small_GTPase"/>
</dbReference>